<keyword evidence="2" id="KW-0732">Signal</keyword>
<feature type="region of interest" description="Disordered" evidence="1">
    <location>
        <begin position="120"/>
        <end position="140"/>
    </location>
</feature>
<keyword evidence="4" id="KW-1185">Reference proteome</keyword>
<dbReference type="OrthoDB" id="9940772at2"/>
<dbReference type="PROSITE" id="PS51257">
    <property type="entry name" value="PROKAR_LIPOPROTEIN"/>
    <property type="match status" value="1"/>
</dbReference>
<dbReference type="EMBL" id="SRLE01000007">
    <property type="protein sequence ID" value="TGD73506.1"/>
    <property type="molecule type" value="Genomic_DNA"/>
</dbReference>
<feature type="signal peptide" evidence="2">
    <location>
        <begin position="1"/>
        <end position="18"/>
    </location>
</feature>
<feature type="chain" id="PRO_5021398430" description="DUF3106 domain-containing protein" evidence="2">
    <location>
        <begin position="19"/>
        <end position="201"/>
    </location>
</feature>
<evidence type="ECO:0008006" key="5">
    <source>
        <dbReference type="Google" id="ProtNLM"/>
    </source>
</evidence>
<accession>A0A4Z0M244</accession>
<feature type="compositionally biased region" description="Low complexity" evidence="1">
    <location>
        <begin position="24"/>
        <end position="57"/>
    </location>
</feature>
<evidence type="ECO:0000256" key="1">
    <source>
        <dbReference type="SAM" id="MobiDB-lite"/>
    </source>
</evidence>
<dbReference type="AlphaFoldDB" id="A0A4Z0M244"/>
<reference evidence="3 4" key="1">
    <citation type="submission" date="2019-04" db="EMBL/GenBank/DDBJ databases">
        <title>Taxonomy of novel Haliea sp. from mangrove soil of West Coast of India.</title>
        <authorList>
            <person name="Verma A."/>
            <person name="Kumar P."/>
            <person name="Krishnamurthi S."/>
        </authorList>
    </citation>
    <scope>NUCLEOTIDE SEQUENCE [LARGE SCALE GENOMIC DNA]</scope>
    <source>
        <strain evidence="3 4">SAOS-164</strain>
    </source>
</reference>
<feature type="compositionally biased region" description="Basic and acidic residues" evidence="1">
    <location>
        <begin position="64"/>
        <end position="80"/>
    </location>
</feature>
<evidence type="ECO:0000313" key="4">
    <source>
        <dbReference type="Proteomes" id="UP000298050"/>
    </source>
</evidence>
<protein>
    <recommendedName>
        <fullName evidence="5">DUF3106 domain-containing protein</fullName>
    </recommendedName>
</protein>
<feature type="compositionally biased region" description="Basic and acidic residues" evidence="1">
    <location>
        <begin position="122"/>
        <end position="134"/>
    </location>
</feature>
<gene>
    <name evidence="3" type="ORF">E4634_10775</name>
</gene>
<comment type="caution">
    <text evidence="3">The sequence shown here is derived from an EMBL/GenBank/DDBJ whole genome shotgun (WGS) entry which is preliminary data.</text>
</comment>
<evidence type="ECO:0000313" key="3">
    <source>
        <dbReference type="EMBL" id="TGD73506.1"/>
    </source>
</evidence>
<sequence>MTFRALSIALLVSLAACGQDDNKSAAPSADPGAAPASTSPALVDSGPANAAPAGYPPKSAAQPTKDRRSKEQRRLQRMDEVVQLSEAQKVQLADLMAAGASKKELMTVLSEEQVAAWQAHSATRERKHDKERASKQRQTQVEKWQAFLDLDEAQVAEMNAILAEGGDTKALREVLMPEQVEQLKQHRQAQKNAAGTDSAGG</sequence>
<evidence type="ECO:0000256" key="2">
    <source>
        <dbReference type="SAM" id="SignalP"/>
    </source>
</evidence>
<name>A0A4Z0M244_9GAMM</name>
<feature type="region of interest" description="Disordered" evidence="1">
    <location>
        <begin position="20"/>
        <end position="80"/>
    </location>
</feature>
<proteinExistence type="predicted"/>
<dbReference type="RefSeq" id="WP_135443731.1">
    <property type="nucleotide sequence ID" value="NZ_SRLE01000007.1"/>
</dbReference>
<dbReference type="Proteomes" id="UP000298050">
    <property type="component" value="Unassembled WGS sequence"/>
</dbReference>
<organism evidence="3 4">
    <name type="scientific">Mangrovimicrobium sediminis</name>
    <dbReference type="NCBI Taxonomy" id="2562682"/>
    <lineage>
        <taxon>Bacteria</taxon>
        <taxon>Pseudomonadati</taxon>
        <taxon>Pseudomonadota</taxon>
        <taxon>Gammaproteobacteria</taxon>
        <taxon>Cellvibrionales</taxon>
        <taxon>Halieaceae</taxon>
        <taxon>Mangrovimicrobium</taxon>
    </lineage>
</organism>
<feature type="region of interest" description="Disordered" evidence="1">
    <location>
        <begin position="181"/>
        <end position="201"/>
    </location>
</feature>